<protein>
    <recommendedName>
        <fullName evidence="3">Guanylate cyclase domain-containing protein</fullName>
    </recommendedName>
</protein>
<reference evidence="1" key="2">
    <citation type="submission" date="2020-09" db="EMBL/GenBank/DDBJ databases">
        <authorList>
            <person name="Sun Q."/>
            <person name="Zhou Y."/>
        </authorList>
    </citation>
    <scope>NUCLEOTIDE SEQUENCE</scope>
    <source>
        <strain evidence="1">CGMCC 4.7368</strain>
    </source>
</reference>
<reference evidence="1" key="1">
    <citation type="journal article" date="2014" name="Int. J. Syst. Evol. Microbiol.">
        <title>Complete genome sequence of Corynebacterium casei LMG S-19264T (=DSM 44701T), isolated from a smear-ripened cheese.</title>
        <authorList>
            <consortium name="US DOE Joint Genome Institute (JGI-PGF)"/>
            <person name="Walter F."/>
            <person name="Albersmeier A."/>
            <person name="Kalinowski J."/>
            <person name="Ruckert C."/>
        </authorList>
    </citation>
    <scope>NUCLEOTIDE SEQUENCE</scope>
    <source>
        <strain evidence="1">CGMCC 4.7368</strain>
    </source>
</reference>
<keyword evidence="2" id="KW-1185">Reference proteome</keyword>
<dbReference type="AlphaFoldDB" id="A0A917Z1J2"/>
<organism evidence="1 2">
    <name type="scientific">Nonomuraea cavernae</name>
    <dbReference type="NCBI Taxonomy" id="2045107"/>
    <lineage>
        <taxon>Bacteria</taxon>
        <taxon>Bacillati</taxon>
        <taxon>Actinomycetota</taxon>
        <taxon>Actinomycetes</taxon>
        <taxon>Streptosporangiales</taxon>
        <taxon>Streptosporangiaceae</taxon>
        <taxon>Nonomuraea</taxon>
    </lineage>
</organism>
<dbReference type="InterPro" id="IPR029787">
    <property type="entry name" value="Nucleotide_cyclase"/>
</dbReference>
<gene>
    <name evidence="1" type="ORF">GCM10012289_33820</name>
</gene>
<evidence type="ECO:0008006" key="3">
    <source>
        <dbReference type="Google" id="ProtNLM"/>
    </source>
</evidence>
<dbReference type="SUPFAM" id="SSF55073">
    <property type="entry name" value="Nucleotide cyclase"/>
    <property type="match status" value="1"/>
</dbReference>
<name>A0A917Z1J2_9ACTN</name>
<dbReference type="EMBL" id="BMNH01000008">
    <property type="protein sequence ID" value="GGO70418.1"/>
    <property type="molecule type" value="Genomic_DNA"/>
</dbReference>
<sequence>MTEVDLDELLEEVADSVSTELSCKPEVIDVGHDLDLAKLPIVARKWHRLSDGVAVVADLKGSTQMGIKKHSASTASIYEASTGNVVRILNEFDADYIAIQGDGAFGMFWGDNRRERAICAGITIKTFSQWTLTPKLEKKWDTLPATGLKVGIASSALLVKKVGVPRSIYQEPVWAGKAVNYAAKAAQQVDRHEMLVTGSIWAKLLNNDYLAFSCPCGDGPSPTIWDDVTIEKIPEGQVDREGKRLSSTWCAIHGAEFCAAILAGKKRRDDTAGLRAAANRVEMTKSLRWKAHEAYEQKRNLSQLYR</sequence>
<comment type="caution">
    <text evidence="1">The sequence shown here is derived from an EMBL/GenBank/DDBJ whole genome shotgun (WGS) entry which is preliminary data.</text>
</comment>
<proteinExistence type="predicted"/>
<dbReference type="Proteomes" id="UP000646523">
    <property type="component" value="Unassembled WGS sequence"/>
</dbReference>
<dbReference type="RefSeq" id="WP_189125045.1">
    <property type="nucleotide sequence ID" value="NZ_BMNH01000008.1"/>
</dbReference>
<evidence type="ECO:0000313" key="1">
    <source>
        <dbReference type="EMBL" id="GGO70418.1"/>
    </source>
</evidence>
<evidence type="ECO:0000313" key="2">
    <source>
        <dbReference type="Proteomes" id="UP000646523"/>
    </source>
</evidence>
<dbReference type="Gene3D" id="3.30.70.1230">
    <property type="entry name" value="Nucleotide cyclase"/>
    <property type="match status" value="1"/>
</dbReference>
<accession>A0A917Z1J2</accession>